<name>A0A1P8WPI7_9PLAN</name>
<dbReference type="EMBL" id="CP017641">
    <property type="protein sequence ID" value="APZ95958.1"/>
    <property type="molecule type" value="Genomic_DNA"/>
</dbReference>
<evidence type="ECO:0000313" key="1">
    <source>
        <dbReference type="EMBL" id="APZ95958.1"/>
    </source>
</evidence>
<dbReference type="KEGG" id="fmr:Fuma_05621"/>
<proteinExistence type="predicted"/>
<reference evidence="1 2" key="1">
    <citation type="journal article" date="2016" name="Front. Microbiol.">
        <title>Fuerstia marisgermanicae gen. nov., sp. nov., an Unusual Member of the Phylum Planctomycetes from the German Wadden Sea.</title>
        <authorList>
            <person name="Kohn T."/>
            <person name="Heuer A."/>
            <person name="Jogler M."/>
            <person name="Vollmers J."/>
            <person name="Boedeker C."/>
            <person name="Bunk B."/>
            <person name="Rast P."/>
            <person name="Borchert D."/>
            <person name="Glockner I."/>
            <person name="Freese H.M."/>
            <person name="Klenk H.P."/>
            <person name="Overmann J."/>
            <person name="Kaster A.K."/>
            <person name="Rohde M."/>
            <person name="Wiegand S."/>
            <person name="Jogler C."/>
        </authorList>
    </citation>
    <scope>NUCLEOTIDE SEQUENCE [LARGE SCALE GENOMIC DNA]</scope>
    <source>
        <strain evidence="1 2">NH11</strain>
    </source>
</reference>
<gene>
    <name evidence="1" type="ORF">Fuma_05621</name>
</gene>
<dbReference type="OrthoDB" id="2677932at2"/>
<organism evidence="1 2">
    <name type="scientific">Fuerstiella marisgermanici</name>
    <dbReference type="NCBI Taxonomy" id="1891926"/>
    <lineage>
        <taxon>Bacteria</taxon>
        <taxon>Pseudomonadati</taxon>
        <taxon>Planctomycetota</taxon>
        <taxon>Planctomycetia</taxon>
        <taxon>Planctomycetales</taxon>
        <taxon>Planctomycetaceae</taxon>
        <taxon>Fuerstiella</taxon>
    </lineage>
</organism>
<dbReference type="RefSeq" id="WP_077027047.1">
    <property type="nucleotide sequence ID" value="NZ_CP017641.1"/>
</dbReference>
<dbReference type="STRING" id="1891926.Fuma_05621"/>
<evidence type="ECO:0000313" key="2">
    <source>
        <dbReference type="Proteomes" id="UP000187735"/>
    </source>
</evidence>
<dbReference type="Proteomes" id="UP000187735">
    <property type="component" value="Chromosome"/>
</dbReference>
<accession>A0A1P8WPI7</accession>
<keyword evidence="2" id="KW-1185">Reference proteome</keyword>
<protein>
    <submittedName>
        <fullName evidence="1">Uncharacterized protein</fullName>
    </submittedName>
</protein>
<dbReference type="AlphaFoldDB" id="A0A1P8WPI7"/>
<sequence length="125" mass="13870">MQTPRNPLDRRRYSKDTRSTIAASGLTDGEYVFVQDVEKQVWVLPDGPHTHPRVLGNREPALYAGTLCMVDGCVTELTNLSGTFRCDDEEGLLAVADWLEDTGLELAPGGVRFFPFDGGRPFVLR</sequence>